<evidence type="ECO:0000313" key="3">
    <source>
        <dbReference type="Proteomes" id="UP000321034"/>
    </source>
</evidence>
<dbReference type="OrthoDB" id="3291337at2"/>
<dbReference type="Proteomes" id="UP000321034">
    <property type="component" value="Unassembled WGS sequence"/>
</dbReference>
<dbReference type="Gene3D" id="2.40.30.10">
    <property type="entry name" value="Translation factors"/>
    <property type="match status" value="1"/>
</dbReference>
<evidence type="ECO:0000313" key="2">
    <source>
        <dbReference type="EMBL" id="TXK12911.1"/>
    </source>
</evidence>
<accession>A0A5C8I3X0</accession>
<dbReference type="AlphaFoldDB" id="A0A5C8I3X0"/>
<dbReference type="EMBL" id="VRSV01000001">
    <property type="protein sequence ID" value="TXK12911.1"/>
    <property type="molecule type" value="Genomic_DNA"/>
</dbReference>
<dbReference type="Pfam" id="PF04954">
    <property type="entry name" value="SIP"/>
    <property type="match status" value="1"/>
</dbReference>
<dbReference type="Gene3D" id="3.40.50.80">
    <property type="entry name" value="Nucleotide-binding domain of ferredoxin-NADP reductase (FNR) module"/>
    <property type="match status" value="1"/>
</dbReference>
<dbReference type="InterPro" id="IPR017938">
    <property type="entry name" value="Riboflavin_synthase-like_b-brl"/>
</dbReference>
<dbReference type="InterPro" id="IPR039374">
    <property type="entry name" value="SIP_fam"/>
</dbReference>
<dbReference type="InterPro" id="IPR007037">
    <property type="entry name" value="SIP_rossman_dom"/>
</dbReference>
<comment type="caution">
    <text evidence="2">The sequence shown here is derived from an EMBL/GenBank/DDBJ whole genome shotgun (WGS) entry which is preliminary data.</text>
</comment>
<sequence length="313" mass="34169">MSSVVVSSRPSYRPYCAEVRAVRRLSPSFVRVTFGCDDFADFGTAGLDQRVKLLLPLADGSISDVGQRDEEAIATGAWYERWRNVPTEERSPLRTYTVRRVAPEAREIDVDFVVHHDAGPAGEWAANAHVGQELVVVGPDERSEHSRLGLDFHPGTARRLLLAGDETAVPAISAILESLPAGIEVDAFLEVPTTGDALTLDAPATHRVTWIPREDAAHGARLIAALEGWCAASGDVLARAAAPRPQVVDDVDVDRDLIWDSPEDAEGDFYAWFAGEAATIKTLRRMLVSTGGVDRKRVAFMGYWRLGQAERQA</sequence>
<dbReference type="Pfam" id="PF08021">
    <property type="entry name" value="FAD_binding_9"/>
    <property type="match status" value="1"/>
</dbReference>
<dbReference type="InterPro" id="IPR013113">
    <property type="entry name" value="SIP_FAD-bd"/>
</dbReference>
<reference evidence="2 3" key="1">
    <citation type="submission" date="2019-08" db="EMBL/GenBank/DDBJ databases">
        <authorList>
            <person name="Dong K."/>
        </authorList>
    </citation>
    <scope>NUCLEOTIDE SEQUENCE [LARGE SCALE GENOMIC DNA]</scope>
    <source>
        <strain evidence="2 3">JCM14558</strain>
    </source>
</reference>
<protein>
    <submittedName>
        <fullName evidence="2">Siderophore-interacting protein</fullName>
    </submittedName>
</protein>
<dbReference type="PANTHER" id="PTHR30157">
    <property type="entry name" value="FERRIC REDUCTASE, NADPH-DEPENDENT"/>
    <property type="match status" value="1"/>
</dbReference>
<dbReference type="InterPro" id="IPR017927">
    <property type="entry name" value="FAD-bd_FR_type"/>
</dbReference>
<keyword evidence="3" id="KW-1185">Reference proteome</keyword>
<feature type="domain" description="FAD-binding FR-type" evidence="1">
    <location>
        <begin position="12"/>
        <end position="146"/>
    </location>
</feature>
<dbReference type="PROSITE" id="PS51384">
    <property type="entry name" value="FAD_FR"/>
    <property type="match status" value="1"/>
</dbReference>
<dbReference type="GO" id="GO:0016491">
    <property type="term" value="F:oxidoreductase activity"/>
    <property type="evidence" value="ECO:0007669"/>
    <property type="project" value="InterPro"/>
</dbReference>
<dbReference type="RefSeq" id="WP_147893608.1">
    <property type="nucleotide sequence ID" value="NZ_BAAANR010000001.1"/>
</dbReference>
<gene>
    <name evidence="2" type="ORF">FVP77_05535</name>
</gene>
<dbReference type="SUPFAM" id="SSF63380">
    <property type="entry name" value="Riboflavin synthase domain-like"/>
    <property type="match status" value="1"/>
</dbReference>
<dbReference type="CDD" id="cd06193">
    <property type="entry name" value="siderophore_interacting"/>
    <property type="match status" value="1"/>
</dbReference>
<evidence type="ECO:0000259" key="1">
    <source>
        <dbReference type="PROSITE" id="PS51384"/>
    </source>
</evidence>
<proteinExistence type="predicted"/>
<organism evidence="2 3">
    <name type="scientific">Microbacterium hatanonis</name>
    <dbReference type="NCBI Taxonomy" id="404366"/>
    <lineage>
        <taxon>Bacteria</taxon>
        <taxon>Bacillati</taxon>
        <taxon>Actinomycetota</taxon>
        <taxon>Actinomycetes</taxon>
        <taxon>Micrococcales</taxon>
        <taxon>Microbacteriaceae</taxon>
        <taxon>Microbacterium</taxon>
    </lineage>
</organism>
<dbReference type="InterPro" id="IPR039261">
    <property type="entry name" value="FNR_nucleotide-bd"/>
</dbReference>
<dbReference type="PANTHER" id="PTHR30157:SF0">
    <property type="entry name" value="NADPH-DEPENDENT FERRIC-CHELATE REDUCTASE"/>
    <property type="match status" value="1"/>
</dbReference>
<name>A0A5C8I3X0_9MICO</name>